<dbReference type="InterPro" id="IPR015760">
    <property type="entry name" value="TIF_IF2"/>
</dbReference>
<evidence type="ECO:0000313" key="6">
    <source>
        <dbReference type="Proteomes" id="UP000316621"/>
    </source>
</evidence>
<dbReference type="InterPro" id="IPR027417">
    <property type="entry name" value="P-loop_NTPase"/>
</dbReference>
<name>A0A4Y7J0G3_PAPSO</name>
<reference evidence="5 6" key="1">
    <citation type="journal article" date="2018" name="Science">
        <title>The opium poppy genome and morphinan production.</title>
        <authorList>
            <person name="Guo L."/>
            <person name="Winzer T."/>
            <person name="Yang X."/>
            <person name="Li Y."/>
            <person name="Ning Z."/>
            <person name="He Z."/>
            <person name="Teodor R."/>
            <person name="Lu Y."/>
            <person name="Bowser T.A."/>
            <person name="Graham I.A."/>
            <person name="Ye K."/>
        </authorList>
    </citation>
    <scope>NUCLEOTIDE SEQUENCE [LARGE SCALE GENOMIC DNA]</scope>
    <source>
        <strain evidence="6">cv. HN1</strain>
        <tissue evidence="5">Leaves</tissue>
    </source>
</reference>
<evidence type="ECO:0000259" key="4">
    <source>
        <dbReference type="Pfam" id="PF00009"/>
    </source>
</evidence>
<evidence type="ECO:0000256" key="2">
    <source>
        <dbReference type="ARBA" id="ARBA00023134"/>
    </source>
</evidence>
<dbReference type="InterPro" id="IPR000795">
    <property type="entry name" value="T_Tr_GTP-bd_dom"/>
</dbReference>
<feature type="domain" description="Tr-type G" evidence="4">
    <location>
        <begin position="102"/>
        <end position="158"/>
    </location>
</feature>
<accession>A0A4Y7J0G3</accession>
<dbReference type="GO" id="GO:0003924">
    <property type="term" value="F:GTPase activity"/>
    <property type="evidence" value="ECO:0007669"/>
    <property type="project" value="InterPro"/>
</dbReference>
<sequence>MHIKCLLLFLKLGRLHEYGLCGIGSAVGGSLGQMPYEPMILVSQGIQPKVLRALTLATLGDGHFLTLKIVEFQLDRILSVNREAGGVTQHLGAFAVEMQPGGHAVFSAMKARGAAVTDIVVLVVAADDGVMPLEAINHTRADGVHIVVAANKCDNPLQTLKG</sequence>
<evidence type="ECO:0000313" key="5">
    <source>
        <dbReference type="EMBL" id="RZC53145.1"/>
    </source>
</evidence>
<dbReference type="GO" id="GO:0005525">
    <property type="term" value="F:GTP binding"/>
    <property type="evidence" value="ECO:0007669"/>
    <property type="project" value="UniProtKB-KW"/>
</dbReference>
<keyword evidence="2" id="KW-0342">GTP-binding</keyword>
<gene>
    <name evidence="5" type="ORF">C5167_011991</name>
</gene>
<protein>
    <recommendedName>
        <fullName evidence="4">Tr-type G domain-containing protein</fullName>
    </recommendedName>
</protein>
<keyword evidence="3" id="KW-0732">Signal</keyword>
<dbReference type="Proteomes" id="UP000316621">
    <property type="component" value="Chromosome 3"/>
</dbReference>
<evidence type="ECO:0000256" key="1">
    <source>
        <dbReference type="ARBA" id="ARBA00022741"/>
    </source>
</evidence>
<feature type="chain" id="PRO_5021219131" description="Tr-type G domain-containing protein" evidence="3">
    <location>
        <begin position="18"/>
        <end position="162"/>
    </location>
</feature>
<dbReference type="SUPFAM" id="SSF52540">
    <property type="entry name" value="P-loop containing nucleoside triphosphate hydrolases"/>
    <property type="match status" value="1"/>
</dbReference>
<dbReference type="PANTHER" id="PTHR43381:SF20">
    <property type="entry name" value="TRANSLATION INITIATION FACTOR IF-2, MITOCHONDRIAL"/>
    <property type="match status" value="1"/>
</dbReference>
<feature type="signal peptide" evidence="3">
    <location>
        <begin position="1"/>
        <end position="17"/>
    </location>
</feature>
<keyword evidence="1" id="KW-0547">Nucleotide-binding</keyword>
<dbReference type="GO" id="GO:0005737">
    <property type="term" value="C:cytoplasm"/>
    <property type="evidence" value="ECO:0007669"/>
    <property type="project" value="TreeGrafter"/>
</dbReference>
<dbReference type="Pfam" id="PF00009">
    <property type="entry name" value="GTP_EFTU"/>
    <property type="match status" value="1"/>
</dbReference>
<evidence type="ECO:0000256" key="3">
    <source>
        <dbReference type="SAM" id="SignalP"/>
    </source>
</evidence>
<dbReference type="STRING" id="3469.A0A4Y7J0G3"/>
<dbReference type="EMBL" id="CM010717">
    <property type="protein sequence ID" value="RZC53145.1"/>
    <property type="molecule type" value="Genomic_DNA"/>
</dbReference>
<dbReference type="Gene3D" id="3.40.50.300">
    <property type="entry name" value="P-loop containing nucleotide triphosphate hydrolases"/>
    <property type="match status" value="1"/>
</dbReference>
<dbReference type="Gramene" id="RZC53145">
    <property type="protein sequence ID" value="RZC53145"/>
    <property type="gene ID" value="C5167_011991"/>
</dbReference>
<dbReference type="GO" id="GO:0003743">
    <property type="term" value="F:translation initiation factor activity"/>
    <property type="evidence" value="ECO:0007669"/>
    <property type="project" value="TreeGrafter"/>
</dbReference>
<proteinExistence type="predicted"/>
<keyword evidence="6" id="KW-1185">Reference proteome</keyword>
<dbReference type="AlphaFoldDB" id="A0A4Y7J0G3"/>
<organism evidence="5 6">
    <name type="scientific">Papaver somniferum</name>
    <name type="common">Opium poppy</name>
    <dbReference type="NCBI Taxonomy" id="3469"/>
    <lineage>
        <taxon>Eukaryota</taxon>
        <taxon>Viridiplantae</taxon>
        <taxon>Streptophyta</taxon>
        <taxon>Embryophyta</taxon>
        <taxon>Tracheophyta</taxon>
        <taxon>Spermatophyta</taxon>
        <taxon>Magnoliopsida</taxon>
        <taxon>Ranunculales</taxon>
        <taxon>Papaveraceae</taxon>
        <taxon>Papaveroideae</taxon>
        <taxon>Papaver</taxon>
    </lineage>
</organism>
<dbReference type="PANTHER" id="PTHR43381">
    <property type="entry name" value="TRANSLATION INITIATION FACTOR IF-2-RELATED"/>
    <property type="match status" value="1"/>
</dbReference>